<evidence type="ECO:0000313" key="5">
    <source>
        <dbReference type="Proteomes" id="UP000005632"/>
    </source>
</evidence>
<dbReference type="InterPro" id="IPR000683">
    <property type="entry name" value="Gfo/Idh/MocA-like_OxRdtase_N"/>
</dbReference>
<dbReference type="Gene3D" id="3.30.360.10">
    <property type="entry name" value="Dihydrodipicolinate Reductase, domain 2"/>
    <property type="match status" value="1"/>
</dbReference>
<dbReference type="GO" id="GO:0016491">
    <property type="term" value="F:oxidoreductase activity"/>
    <property type="evidence" value="ECO:0007669"/>
    <property type="project" value="UniProtKB-KW"/>
</dbReference>
<evidence type="ECO:0000313" key="4">
    <source>
        <dbReference type="EMBL" id="AEV29362.1"/>
    </source>
</evidence>
<dbReference type="SUPFAM" id="SSF55347">
    <property type="entry name" value="Glyceraldehyde-3-phosphate dehydrogenase-like, C-terminal domain"/>
    <property type="match status" value="1"/>
</dbReference>
<feature type="domain" description="GFO/IDH/MocA-like oxidoreductase" evidence="3">
    <location>
        <begin position="132"/>
        <end position="238"/>
    </location>
</feature>
<accession>G8QVS0</accession>
<dbReference type="STRING" id="158190.SpiGrapes_1552"/>
<proteinExistence type="predicted"/>
<dbReference type="InterPro" id="IPR036291">
    <property type="entry name" value="NAD(P)-bd_dom_sf"/>
</dbReference>
<dbReference type="AlphaFoldDB" id="G8QVS0"/>
<evidence type="ECO:0000256" key="1">
    <source>
        <dbReference type="ARBA" id="ARBA00023002"/>
    </source>
</evidence>
<sequence length="338" mass="37813">MLKIGLIGCGGMGSTHNKALKALSQDHAVAVVALADCRKDFLDKAKELWPEATTYSMGFDLIDKEEIDAVHICLPSYLHTDHAIQAMEKGLGVLIEKPVCITEEDCSRLLDAQKRTGAKVMIGQVLRFFEEYKYLKQITETDFYGKLQSIEMGRKGGDVLWGFEDWFHDEKKSGSVMLDLHVHDVDFLQYLLGIPSSISVKAEKLSTGLVNHVITSYQFGSVHATAEALWDVSPDVPFEAYFKASFERGTLQFSSKKKPTVMFESLEGETSFPLPLQENRSSKGSTEINIESIGPYYSEIKYFIECLSEGKPIGQATLADGIEAVRLVFKEQKFIEKQ</sequence>
<evidence type="ECO:0000259" key="3">
    <source>
        <dbReference type="Pfam" id="PF22725"/>
    </source>
</evidence>
<organism evidence="4 5">
    <name type="scientific">Sphaerochaeta pleomorpha (strain ATCC BAA-1885 / DSM 22778 / Grapes)</name>
    <dbReference type="NCBI Taxonomy" id="158190"/>
    <lineage>
        <taxon>Bacteria</taxon>
        <taxon>Pseudomonadati</taxon>
        <taxon>Spirochaetota</taxon>
        <taxon>Spirochaetia</taxon>
        <taxon>Spirochaetales</taxon>
        <taxon>Sphaerochaetaceae</taxon>
        <taxon>Sphaerochaeta</taxon>
    </lineage>
</organism>
<dbReference type="KEGG" id="sgp:SpiGrapes_1552"/>
<gene>
    <name evidence="4" type="ordered locus">SpiGrapes_1552</name>
</gene>
<dbReference type="PANTHER" id="PTHR43818">
    <property type="entry name" value="BCDNA.GH03377"/>
    <property type="match status" value="1"/>
</dbReference>
<name>G8QVS0_SPHPG</name>
<dbReference type="InterPro" id="IPR055170">
    <property type="entry name" value="GFO_IDH_MocA-like_dom"/>
</dbReference>
<evidence type="ECO:0000259" key="2">
    <source>
        <dbReference type="Pfam" id="PF01408"/>
    </source>
</evidence>
<dbReference type="Gene3D" id="3.40.50.720">
    <property type="entry name" value="NAD(P)-binding Rossmann-like Domain"/>
    <property type="match status" value="1"/>
</dbReference>
<dbReference type="Pfam" id="PF22725">
    <property type="entry name" value="GFO_IDH_MocA_C3"/>
    <property type="match status" value="1"/>
</dbReference>
<reference evidence="4 5" key="1">
    <citation type="submission" date="2011-11" db="EMBL/GenBank/DDBJ databases">
        <title>Complete sequence of Spirochaeta sp. grapes.</title>
        <authorList>
            <consortium name="US DOE Joint Genome Institute"/>
            <person name="Lucas S."/>
            <person name="Han J."/>
            <person name="Lapidus A."/>
            <person name="Cheng J.-F."/>
            <person name="Goodwin L."/>
            <person name="Pitluck S."/>
            <person name="Peters L."/>
            <person name="Ovchinnikova G."/>
            <person name="Munk A.C."/>
            <person name="Detter J.C."/>
            <person name="Han C."/>
            <person name="Tapia R."/>
            <person name="Land M."/>
            <person name="Hauser L."/>
            <person name="Kyrpides N."/>
            <person name="Ivanova N."/>
            <person name="Pagani I."/>
            <person name="Ritalahtilisa K."/>
            <person name="Loeffler F."/>
            <person name="Woyke T."/>
        </authorList>
    </citation>
    <scope>NUCLEOTIDE SEQUENCE [LARGE SCALE GENOMIC DNA]</scope>
    <source>
        <strain evidence="5">ATCC BAA-1885 / DSM 22778 / Grapes</strain>
    </source>
</reference>
<feature type="domain" description="Gfo/Idh/MocA-like oxidoreductase N-terminal" evidence="2">
    <location>
        <begin position="2"/>
        <end position="123"/>
    </location>
</feature>
<dbReference type="GO" id="GO:0000166">
    <property type="term" value="F:nucleotide binding"/>
    <property type="evidence" value="ECO:0007669"/>
    <property type="project" value="InterPro"/>
</dbReference>
<dbReference type="eggNOG" id="COG0673">
    <property type="taxonomic scope" value="Bacteria"/>
</dbReference>
<dbReference type="PANTHER" id="PTHR43818:SF11">
    <property type="entry name" value="BCDNA.GH03377"/>
    <property type="match status" value="1"/>
</dbReference>
<dbReference type="Proteomes" id="UP000005632">
    <property type="component" value="Chromosome"/>
</dbReference>
<protein>
    <submittedName>
        <fullName evidence="4">Putative dehydrogenase</fullName>
    </submittedName>
</protein>
<keyword evidence="5" id="KW-1185">Reference proteome</keyword>
<dbReference type="HOGENOM" id="CLU_023194_1_2_12"/>
<dbReference type="EMBL" id="CP003155">
    <property type="protein sequence ID" value="AEV29362.1"/>
    <property type="molecule type" value="Genomic_DNA"/>
</dbReference>
<dbReference type="Pfam" id="PF01408">
    <property type="entry name" value="GFO_IDH_MocA"/>
    <property type="match status" value="1"/>
</dbReference>
<keyword evidence="1" id="KW-0560">Oxidoreductase</keyword>
<dbReference type="RefSeq" id="WP_014270210.1">
    <property type="nucleotide sequence ID" value="NC_016633.1"/>
</dbReference>
<dbReference type="SUPFAM" id="SSF51735">
    <property type="entry name" value="NAD(P)-binding Rossmann-fold domains"/>
    <property type="match status" value="1"/>
</dbReference>
<dbReference type="InterPro" id="IPR050463">
    <property type="entry name" value="Gfo/Idh/MocA_oxidrdct_glycsds"/>
</dbReference>